<gene>
    <name evidence="4" type="ORF">HOLleu_07978</name>
</gene>
<protein>
    <submittedName>
        <fullName evidence="4">Ribosome-binding protein 1</fullName>
    </submittedName>
</protein>
<feature type="region of interest" description="Disordered" evidence="2">
    <location>
        <begin position="1047"/>
        <end position="1072"/>
    </location>
</feature>
<name>A0A9Q1CHX6_HOLLE</name>
<keyword evidence="5" id="KW-1185">Reference proteome</keyword>
<reference evidence="4" key="1">
    <citation type="submission" date="2021-10" db="EMBL/GenBank/DDBJ databases">
        <title>Tropical sea cucumber genome reveals ecological adaptation and Cuvierian tubules defense mechanism.</title>
        <authorList>
            <person name="Chen T."/>
        </authorList>
    </citation>
    <scope>NUCLEOTIDE SEQUENCE</scope>
    <source>
        <strain evidence="4">Nanhai2018</strain>
        <tissue evidence="4">Muscle</tissue>
    </source>
</reference>
<dbReference type="Proteomes" id="UP001152320">
    <property type="component" value="Chromosome 3"/>
</dbReference>
<feature type="compositionally biased region" description="Basic and acidic residues" evidence="2">
    <location>
        <begin position="295"/>
        <end position="316"/>
    </location>
</feature>
<dbReference type="PANTHER" id="PTHR18939">
    <property type="entry name" value="RIBOSOME BINDING PROTEIN-1"/>
    <property type="match status" value="1"/>
</dbReference>
<evidence type="ECO:0000313" key="4">
    <source>
        <dbReference type="EMBL" id="KAJ8045053.1"/>
    </source>
</evidence>
<dbReference type="AlphaFoldDB" id="A0A9Q1CHX6"/>
<evidence type="ECO:0000313" key="5">
    <source>
        <dbReference type="Proteomes" id="UP001152320"/>
    </source>
</evidence>
<feature type="compositionally biased region" description="Basic and acidic residues" evidence="2">
    <location>
        <begin position="53"/>
        <end position="63"/>
    </location>
</feature>
<feature type="region of interest" description="Disordered" evidence="2">
    <location>
        <begin position="288"/>
        <end position="316"/>
    </location>
</feature>
<evidence type="ECO:0000256" key="1">
    <source>
        <dbReference type="SAM" id="Coils"/>
    </source>
</evidence>
<organism evidence="4 5">
    <name type="scientific">Holothuria leucospilota</name>
    <name type="common">Black long sea cucumber</name>
    <name type="synonym">Mertensiothuria leucospilota</name>
    <dbReference type="NCBI Taxonomy" id="206669"/>
    <lineage>
        <taxon>Eukaryota</taxon>
        <taxon>Metazoa</taxon>
        <taxon>Echinodermata</taxon>
        <taxon>Eleutherozoa</taxon>
        <taxon>Echinozoa</taxon>
        <taxon>Holothuroidea</taxon>
        <taxon>Aspidochirotacea</taxon>
        <taxon>Aspidochirotida</taxon>
        <taxon>Holothuriidae</taxon>
        <taxon>Holothuria</taxon>
    </lineage>
</organism>
<feature type="coiled-coil region" evidence="1">
    <location>
        <begin position="602"/>
        <end position="704"/>
    </location>
</feature>
<dbReference type="PANTHER" id="PTHR18939:SF4">
    <property type="entry name" value="RIBOSOME-BINDING PROTEIN 1"/>
    <property type="match status" value="1"/>
</dbReference>
<dbReference type="GO" id="GO:0005789">
    <property type="term" value="C:endoplasmic reticulum membrane"/>
    <property type="evidence" value="ECO:0007669"/>
    <property type="project" value="TreeGrafter"/>
</dbReference>
<dbReference type="EMBL" id="JAIZAY010000003">
    <property type="protein sequence ID" value="KAJ8045053.1"/>
    <property type="molecule type" value="Genomic_DNA"/>
</dbReference>
<dbReference type="OrthoDB" id="6410656at2759"/>
<feature type="coiled-coil region" evidence="1">
    <location>
        <begin position="458"/>
        <end position="576"/>
    </location>
</feature>
<accession>A0A9Q1CHX6</accession>
<keyword evidence="3" id="KW-0812">Transmembrane</keyword>
<feature type="region of interest" description="Disordered" evidence="2">
    <location>
        <begin position="53"/>
        <end position="222"/>
    </location>
</feature>
<feature type="coiled-coil region" evidence="1">
    <location>
        <begin position="728"/>
        <end position="797"/>
    </location>
</feature>
<feature type="compositionally biased region" description="Basic and acidic residues" evidence="2">
    <location>
        <begin position="93"/>
        <end position="102"/>
    </location>
</feature>
<keyword evidence="3" id="KW-1133">Transmembrane helix</keyword>
<evidence type="ECO:0000256" key="3">
    <source>
        <dbReference type="SAM" id="Phobius"/>
    </source>
</evidence>
<dbReference type="InterPro" id="IPR040248">
    <property type="entry name" value="RRBP1"/>
</dbReference>
<feature type="coiled-coil region" evidence="1">
    <location>
        <begin position="369"/>
        <end position="425"/>
    </location>
</feature>
<feature type="transmembrane region" description="Helical" evidence="3">
    <location>
        <begin position="12"/>
        <end position="31"/>
    </location>
</feature>
<sequence length="1167" mass="131505">MSTMDLIEPQYLALCVFAGFVGLSILLYAIASFGMRETTYEEAIAEQRARIQKENQEQHELKQQRKQKFASSRRRKEKEKPQGKSPKPGSTKEVTEEERGFSEEEAPPTPPQNVTPRQEKPKKKEKVTPEKPPSQEKPKPVEAEIIKPSRSKRTESAPLPPPPVVEEVIQKAVEEPVLAQQEVQVEAAPPAPKHQQEHHTPGKSKKTKTAGPSGDTPDAPMKGKALVNAVKAAQLKPGEIQQIMEILLAKQGGGSADDWVMANQRTDPSSALKKQLQEKEQALHNEMLLSQSNMEKAKELRAELAQEKSRSKDLEHQFKNKLDMQNQELDALRRRMQQTHDQHSLETQGLQTRLKQMQSLVDESNIEVVKQLREENSRMKSDTSLAQQQKEQIMGAEMARLQGELQNMQSKVTASEKQMRQVDDMRNDFQARISGYEVTINKMEASQREKEMTLSTTLAKKSEELQRAEAQKQSLTAEVERSKEILRKSSEDLENAKKRIADLSKSEEEKRKTIAKFEEKEKDAEYQRQGLETKVRAIESQFKESEKAKAEFTQQIEHLKQEKMNLENQIAVSIERSEGEGQEEPAKAATNGDINIKDMISIAEHETILSEKQQKLEKLEQDITARSNEIQKLTEQIEELTEQNEELTEEIEKQRKKNDNLREKNWKAMEALSAMEKSSEENLKKSLKQLQEELGGKLKQEQQQSKKVVQTIFPTIQVNESLAHEKWMKEFEQKAIELLKEKESSSDKSEDLNSKISSLEADCKKYSSNVESLEMEKAELSKNVAELQYEKKQLTAQCDHYQSVLGDTEGMLNKLQSSVELEEKKWEEKLASTEKLLQQAKAEVVSLQSELSSLKSKQQDTSDYHRVVSELAASKSTIEQLEKDRQSVAGELEDVKKQLTHLKDELEAANQRAESNNAGPEIEQLKQNVADATSEKEKLAADLNTASTTISELQNKLDAAPKADVDALQKELEATKDALQQAKTQSSTQLQALEKELQDTKLALKQAETAVTEANNNSQKSVELQKELQAAKAEVEKAQGEVQRLSGELEKAKSQSSSQSSEELESKDKQIATLNATVTEERRLKKELAIATGRLQQMLKKTQALLETEKKTSNSLRVELGKEPAAEVNSSLTDSQMEEELEAALQESIKLAKEAGVDEASGGGTSV</sequence>
<comment type="caution">
    <text evidence="4">The sequence shown here is derived from an EMBL/GenBank/DDBJ whole genome shotgun (WGS) entry which is preliminary data.</text>
</comment>
<keyword evidence="1" id="KW-0175">Coiled coil</keyword>
<feature type="compositionally biased region" description="Basic residues" evidence="2">
    <location>
        <begin position="64"/>
        <end position="77"/>
    </location>
</feature>
<feature type="compositionally biased region" description="Basic and acidic residues" evidence="2">
    <location>
        <begin position="126"/>
        <end position="155"/>
    </location>
</feature>
<dbReference type="Gene3D" id="1.10.287.1490">
    <property type="match status" value="1"/>
</dbReference>
<keyword evidence="3" id="KW-0472">Membrane</keyword>
<proteinExistence type="predicted"/>
<evidence type="ECO:0000256" key="2">
    <source>
        <dbReference type="SAM" id="MobiDB-lite"/>
    </source>
</evidence>